<dbReference type="GeneID" id="28961672"/>
<proteinExistence type="predicted"/>
<dbReference type="Proteomes" id="UP000009097">
    <property type="component" value="Unassembled WGS sequence"/>
</dbReference>
<name>A0A0J9VSB3_FUSO4</name>
<dbReference type="OrthoDB" id="10666024at2759"/>
<reference evidence="1" key="1">
    <citation type="submission" date="2007-04" db="EMBL/GenBank/DDBJ databases">
        <authorList>
            <consortium name="The Broad Institute Genome Sequencing Platform"/>
            <person name="Birren B."/>
            <person name="Lander E."/>
            <person name="Galagan J."/>
            <person name="Nusbaum C."/>
            <person name="Devon K."/>
            <person name="Ma L.-J."/>
            <person name="Jaffe D."/>
            <person name="Butler J."/>
            <person name="Alvarez P."/>
            <person name="Gnerre S."/>
            <person name="Grabherr M."/>
            <person name="Kleber M."/>
            <person name="Mauceli E."/>
            <person name="Brockman W."/>
            <person name="MacCallum I.A."/>
            <person name="Young S."/>
            <person name="LaButti K."/>
            <person name="DeCaprio D."/>
            <person name="Crawford M."/>
            <person name="Koehrsen M."/>
            <person name="Engels R."/>
            <person name="Montgomery P."/>
            <person name="Pearson M."/>
            <person name="Howarth C."/>
            <person name="Larson L."/>
            <person name="White J."/>
            <person name="O'Leary S."/>
            <person name="Kodira C."/>
            <person name="Zeng Q."/>
            <person name="Yandava C."/>
            <person name="Alvarado L."/>
            <person name="Kistler C."/>
            <person name="Shim W.-B."/>
            <person name="Kang S."/>
            <person name="Woloshuk C."/>
        </authorList>
    </citation>
    <scope>NUCLEOTIDE SEQUENCE</scope>
    <source>
        <strain evidence="1">4287</strain>
    </source>
</reference>
<sequence length="341" mass="38592">MANRYMQVMISRIKDFERNACNTIDPGSDSKQLTSALETFRGTVINVALFSEAAKELRDRVHGLPKRVKNVFDFIDQDRQTTKETNKTYIKNNEIRHKLKTEVKIHTVVFLGITLAVNRIKSLKINDFQEICRLAEQYIQVHNLKSDLEQKEFLLVIPGWIKSIPKWAGDYEVFKETVVRKCLSKNLANDNAGCEADEPAPKKRKVLPLVVKQIDGDQALTSIRRRPDLVDSRAILDACEPGSDQPLCLSFFPRAETASLFESLSIGIDQTAGAKSSSSNARSWRVKSEESCEYVLKDLPSVDPIATLMVSATREEFYLNYFVTKEISQALEQLPGSVRCD</sequence>
<dbReference type="EMBL" id="DS231713">
    <property type="protein sequence ID" value="KNB13889.1"/>
    <property type="molecule type" value="Genomic_DNA"/>
</dbReference>
<dbReference type="RefSeq" id="XP_018251934.1">
    <property type="nucleotide sequence ID" value="XM_018401294.1"/>
</dbReference>
<gene>
    <name evidence="1" type="ORF">FOXG_20966</name>
</gene>
<dbReference type="KEGG" id="fox:FOXG_20966"/>
<evidence type="ECO:0000313" key="1">
    <source>
        <dbReference type="EMBL" id="KNB13889.1"/>
    </source>
</evidence>
<evidence type="ECO:0000313" key="2">
    <source>
        <dbReference type="Proteomes" id="UP000009097"/>
    </source>
</evidence>
<dbReference type="VEuPathDB" id="FungiDB:FOXG_20966"/>
<accession>A0A0J9VSB3</accession>
<organism evidence="1 2">
    <name type="scientific">Fusarium oxysporum f. sp. lycopersici (strain 4287 / CBS 123668 / FGSC 9935 / NRRL 34936)</name>
    <name type="common">Fusarium vascular wilt of tomato</name>
    <dbReference type="NCBI Taxonomy" id="426428"/>
    <lineage>
        <taxon>Eukaryota</taxon>
        <taxon>Fungi</taxon>
        <taxon>Dikarya</taxon>
        <taxon>Ascomycota</taxon>
        <taxon>Pezizomycotina</taxon>
        <taxon>Sordariomycetes</taxon>
        <taxon>Hypocreomycetidae</taxon>
        <taxon>Hypocreales</taxon>
        <taxon>Nectriaceae</taxon>
        <taxon>Fusarium</taxon>
        <taxon>Fusarium oxysporum species complex</taxon>
    </lineage>
</organism>
<dbReference type="AlphaFoldDB" id="A0A0J9VSB3"/>
<protein>
    <submittedName>
        <fullName evidence="1">Uncharacterized protein</fullName>
    </submittedName>
</protein>
<reference evidence="1" key="2">
    <citation type="journal article" date="2010" name="Nature">
        <title>Comparative genomics reveals mobile pathogenicity chromosomes in Fusarium.</title>
        <authorList>
            <person name="Ma L.J."/>
            <person name="van der Does H.C."/>
            <person name="Borkovich K.A."/>
            <person name="Coleman J.J."/>
            <person name="Daboussi M.J."/>
            <person name="Di Pietro A."/>
            <person name="Dufresne M."/>
            <person name="Freitag M."/>
            <person name="Grabherr M."/>
            <person name="Henrissat B."/>
            <person name="Houterman P.M."/>
            <person name="Kang S."/>
            <person name="Shim W.B."/>
            <person name="Woloshuk C."/>
            <person name="Xie X."/>
            <person name="Xu J.R."/>
            <person name="Antoniw J."/>
            <person name="Baker S.E."/>
            <person name="Bluhm B.H."/>
            <person name="Breakspear A."/>
            <person name="Brown D.W."/>
            <person name="Butchko R.A."/>
            <person name="Chapman S."/>
            <person name="Coulson R."/>
            <person name="Coutinho P.M."/>
            <person name="Danchin E.G."/>
            <person name="Diener A."/>
            <person name="Gale L.R."/>
            <person name="Gardiner D.M."/>
            <person name="Goff S."/>
            <person name="Hammond-Kosack K.E."/>
            <person name="Hilburn K."/>
            <person name="Hua-Van A."/>
            <person name="Jonkers W."/>
            <person name="Kazan K."/>
            <person name="Kodira C.D."/>
            <person name="Koehrsen M."/>
            <person name="Kumar L."/>
            <person name="Lee Y.H."/>
            <person name="Li L."/>
            <person name="Manners J.M."/>
            <person name="Miranda-Saavedra D."/>
            <person name="Mukherjee M."/>
            <person name="Park G."/>
            <person name="Park J."/>
            <person name="Park S.Y."/>
            <person name="Proctor R.H."/>
            <person name="Regev A."/>
            <person name="Ruiz-Roldan M.C."/>
            <person name="Sain D."/>
            <person name="Sakthikumar S."/>
            <person name="Sykes S."/>
            <person name="Schwartz D.C."/>
            <person name="Turgeon B.G."/>
            <person name="Wapinski I."/>
            <person name="Yoder O."/>
            <person name="Young S."/>
            <person name="Zeng Q."/>
            <person name="Zhou S."/>
            <person name="Galagan J."/>
            <person name="Cuomo C.A."/>
            <person name="Kistler H.C."/>
            <person name="Rep M."/>
        </authorList>
    </citation>
    <scope>NUCLEOTIDE SEQUENCE [LARGE SCALE GENOMIC DNA]</scope>
    <source>
        <strain evidence="1">4287</strain>
    </source>
</reference>